<dbReference type="InterPro" id="IPR000210">
    <property type="entry name" value="BTB/POZ_dom"/>
</dbReference>
<dbReference type="Proteomes" id="UP001054837">
    <property type="component" value="Unassembled WGS sequence"/>
</dbReference>
<dbReference type="InterPro" id="IPR011333">
    <property type="entry name" value="SKP1/BTB/POZ_sf"/>
</dbReference>
<sequence length="525" mass="60992">MPFKEETFTFIWKIENFNFSTKRVGESIISPCFKLQSMDKTNWYLKCYPRGVRNRLFIVIKLHRGEDSGPETIDIGFKAYVIAFDGSSPFTEETESISLEKGNEIKIIRELRDTFLNRPRILSNGDTLTICCEIWKHCKDNITIKPSSVIDNKSHFGEDFQTVYEGVSKDFTGISKIQDLNPVKFYAKTQMQVERKTFVYLVKDFSILQKPHNESFTIYSTSDLTPTLLLTINFSEHLSKTEFYIRPLVKKLNRSIFLKCNLVLTHKEIPLSVISYGHLFNPSETLVWRIAFGNCNFPVEQNLCFSEDELSLRFELDICNGTEISSIEKVIYATPEKETKKDNTLMEYLLNYYKEQIFCDVELRVANETVSAHKAVLCSRSAAFRKIFENERESKQARVVRIENIDIQTLRNMLEFMYLETFEHLGFEEIMKLYSAAVIYGYENLKKSCFSFLSSNMQSTNVCKILKLSNYHNDEELKTISLDYIRLHANEVLSLGEWKTFVLENILLASETIGYISSVIQKAYS</sequence>
<evidence type="ECO:0000259" key="2">
    <source>
        <dbReference type="PROSITE" id="PS50144"/>
    </source>
</evidence>
<proteinExistence type="predicted"/>
<dbReference type="SUPFAM" id="SSF54695">
    <property type="entry name" value="POZ domain"/>
    <property type="match status" value="1"/>
</dbReference>
<dbReference type="Gene3D" id="2.60.210.10">
    <property type="entry name" value="Apoptosis, Tumor Necrosis Factor Receptor Associated Protein 2, Chain A"/>
    <property type="match status" value="1"/>
</dbReference>
<dbReference type="Gene3D" id="1.25.40.420">
    <property type="match status" value="1"/>
</dbReference>
<organism evidence="3 4">
    <name type="scientific">Caerostris darwini</name>
    <dbReference type="NCBI Taxonomy" id="1538125"/>
    <lineage>
        <taxon>Eukaryota</taxon>
        <taxon>Metazoa</taxon>
        <taxon>Ecdysozoa</taxon>
        <taxon>Arthropoda</taxon>
        <taxon>Chelicerata</taxon>
        <taxon>Arachnida</taxon>
        <taxon>Araneae</taxon>
        <taxon>Araneomorphae</taxon>
        <taxon>Entelegynae</taxon>
        <taxon>Araneoidea</taxon>
        <taxon>Araneidae</taxon>
        <taxon>Caerostris</taxon>
    </lineage>
</organism>
<dbReference type="PROSITE" id="PS50144">
    <property type="entry name" value="MATH"/>
    <property type="match status" value="1"/>
</dbReference>
<dbReference type="CDD" id="cd18186">
    <property type="entry name" value="BTB_POZ_ZBTB_KLHL-like"/>
    <property type="match status" value="1"/>
</dbReference>
<dbReference type="SMART" id="SM00225">
    <property type="entry name" value="BTB"/>
    <property type="match status" value="1"/>
</dbReference>
<dbReference type="Gene3D" id="3.30.710.10">
    <property type="entry name" value="Potassium Channel Kv1.1, Chain A"/>
    <property type="match status" value="1"/>
</dbReference>
<dbReference type="GO" id="GO:0030163">
    <property type="term" value="P:protein catabolic process"/>
    <property type="evidence" value="ECO:0007669"/>
    <property type="project" value="UniProtKB-ARBA"/>
</dbReference>
<gene>
    <name evidence="3" type="primary">spop_119</name>
    <name evidence="3" type="ORF">CDAR_177231</name>
</gene>
<protein>
    <submittedName>
        <fullName evidence="3">Speckle-type POZ protein</fullName>
    </submittedName>
</protein>
<dbReference type="AlphaFoldDB" id="A0AAV4TQL8"/>
<comment type="caution">
    <text evidence="3">The sequence shown here is derived from an EMBL/GenBank/DDBJ whole genome shotgun (WGS) entry which is preliminary data.</text>
</comment>
<feature type="domain" description="BTB" evidence="1">
    <location>
        <begin position="359"/>
        <end position="418"/>
    </location>
</feature>
<dbReference type="Pfam" id="PF00651">
    <property type="entry name" value="BTB"/>
    <property type="match status" value="1"/>
</dbReference>
<reference evidence="3 4" key="1">
    <citation type="submission" date="2021-06" db="EMBL/GenBank/DDBJ databases">
        <title>Caerostris darwini draft genome.</title>
        <authorList>
            <person name="Kono N."/>
            <person name="Arakawa K."/>
        </authorList>
    </citation>
    <scope>NUCLEOTIDE SEQUENCE [LARGE SCALE GENOMIC DNA]</scope>
</reference>
<feature type="domain" description="MATH" evidence="2">
    <location>
        <begin position="7"/>
        <end position="134"/>
    </location>
</feature>
<keyword evidence="4" id="KW-1185">Reference proteome</keyword>
<accession>A0AAV4TQL8</accession>
<dbReference type="EMBL" id="BPLQ01009926">
    <property type="protein sequence ID" value="GIY47416.1"/>
    <property type="molecule type" value="Genomic_DNA"/>
</dbReference>
<dbReference type="InterPro" id="IPR008974">
    <property type="entry name" value="TRAF-like"/>
</dbReference>
<evidence type="ECO:0000313" key="4">
    <source>
        <dbReference type="Proteomes" id="UP001054837"/>
    </source>
</evidence>
<dbReference type="SUPFAM" id="SSF49599">
    <property type="entry name" value="TRAF domain-like"/>
    <property type="match status" value="1"/>
</dbReference>
<name>A0AAV4TQL8_9ARAC</name>
<dbReference type="PANTHER" id="PTHR24413">
    <property type="entry name" value="SPECKLE-TYPE POZ PROTEIN"/>
    <property type="match status" value="1"/>
</dbReference>
<dbReference type="PROSITE" id="PS50097">
    <property type="entry name" value="BTB"/>
    <property type="match status" value="1"/>
</dbReference>
<evidence type="ECO:0000259" key="1">
    <source>
        <dbReference type="PROSITE" id="PS50097"/>
    </source>
</evidence>
<dbReference type="InterPro" id="IPR002083">
    <property type="entry name" value="MATH/TRAF_dom"/>
</dbReference>
<evidence type="ECO:0000313" key="3">
    <source>
        <dbReference type="EMBL" id="GIY47416.1"/>
    </source>
</evidence>